<accession>A0A7H8ND09</accession>
<keyword evidence="1" id="KW-0812">Transmembrane</keyword>
<name>A0A7H8ND09_9ACTN</name>
<evidence type="ECO:0000313" key="2">
    <source>
        <dbReference type="EMBL" id="QKW52312.1"/>
    </source>
</evidence>
<protein>
    <submittedName>
        <fullName evidence="2">Uncharacterized protein</fullName>
    </submittedName>
</protein>
<feature type="transmembrane region" description="Helical" evidence="1">
    <location>
        <begin position="123"/>
        <end position="145"/>
    </location>
</feature>
<gene>
    <name evidence="2" type="ORF">HUT08_25355</name>
</gene>
<dbReference type="AlphaFoldDB" id="A0A7H8ND09"/>
<dbReference type="Proteomes" id="UP000509303">
    <property type="component" value="Chromosome"/>
</dbReference>
<keyword evidence="3" id="KW-1185">Reference proteome</keyword>
<feature type="transmembrane region" description="Helical" evidence="1">
    <location>
        <begin position="41"/>
        <end position="61"/>
    </location>
</feature>
<reference evidence="2 3" key="1">
    <citation type="submission" date="2020-06" db="EMBL/GenBank/DDBJ databases">
        <title>Genome mining for natural products.</title>
        <authorList>
            <person name="Zhang B."/>
            <person name="Shi J."/>
            <person name="Ge H."/>
        </authorList>
    </citation>
    <scope>NUCLEOTIDE SEQUENCE [LARGE SCALE GENOMIC DNA]</scope>
    <source>
        <strain evidence="2 3">NA00687</strain>
    </source>
</reference>
<dbReference type="EMBL" id="CP054929">
    <property type="protein sequence ID" value="QKW52312.1"/>
    <property type="molecule type" value="Genomic_DNA"/>
</dbReference>
<keyword evidence="1" id="KW-0472">Membrane</keyword>
<keyword evidence="1" id="KW-1133">Transmembrane helix</keyword>
<proteinExistence type="predicted"/>
<evidence type="ECO:0000313" key="3">
    <source>
        <dbReference type="Proteomes" id="UP000509303"/>
    </source>
</evidence>
<organism evidence="2 3">
    <name type="scientific">Streptomyces buecherae</name>
    <dbReference type="NCBI Taxonomy" id="2763006"/>
    <lineage>
        <taxon>Bacteria</taxon>
        <taxon>Bacillati</taxon>
        <taxon>Actinomycetota</taxon>
        <taxon>Actinomycetes</taxon>
        <taxon>Kitasatosporales</taxon>
        <taxon>Streptomycetaceae</taxon>
        <taxon>Streptomyces</taxon>
    </lineage>
</organism>
<sequence length="155" mass="15924">MIFLVPVVLLAACAVVVFLVLQCLRAALPGGGRWTGWRRAAAAAAFACAATATAAYALGALDLMMTVSVAQDGGADSAPFPYNHPCRAQLTGAVDYEVQFHTLRTVCVLADGERRAVRDVPRAVRVAAATSAVCAGALAGAVWATGRTRAPAPGR</sequence>
<dbReference type="RefSeq" id="WP_176164016.1">
    <property type="nucleotide sequence ID" value="NZ_CP054929.1"/>
</dbReference>
<evidence type="ECO:0000256" key="1">
    <source>
        <dbReference type="SAM" id="Phobius"/>
    </source>
</evidence>